<evidence type="ECO:0000313" key="1">
    <source>
        <dbReference type="EMBL" id="EKD29506.1"/>
    </source>
</evidence>
<organism evidence="1">
    <name type="scientific">uncultured bacterium</name>
    <name type="common">gcode 4</name>
    <dbReference type="NCBI Taxonomy" id="1234023"/>
    <lineage>
        <taxon>Bacteria</taxon>
        <taxon>environmental samples</taxon>
    </lineage>
</organism>
<evidence type="ECO:0008006" key="2">
    <source>
        <dbReference type="Google" id="ProtNLM"/>
    </source>
</evidence>
<name>K1XX27_9BACT</name>
<protein>
    <recommendedName>
        <fullName evidence="2">Cold-shock protein</fullName>
    </recommendedName>
</protein>
<sequence length="21" mass="2294">MNGVIKVKKDQQGFGFITPAD</sequence>
<comment type="caution">
    <text evidence="1">The sequence shown here is derived from an EMBL/GenBank/DDBJ whole genome shotgun (WGS) entry which is preliminary data.</text>
</comment>
<accession>K1XX27</accession>
<reference evidence="1" key="1">
    <citation type="journal article" date="2012" name="Science">
        <title>Fermentation, hydrogen, and sulfur metabolism in multiple uncultivated bacterial phyla.</title>
        <authorList>
            <person name="Wrighton K.C."/>
            <person name="Thomas B.C."/>
            <person name="Sharon I."/>
            <person name="Miller C.S."/>
            <person name="Castelle C.J."/>
            <person name="VerBerkmoes N.C."/>
            <person name="Wilkins M.J."/>
            <person name="Hettich R.L."/>
            <person name="Lipton M.S."/>
            <person name="Williams K.H."/>
            <person name="Long P.E."/>
            <person name="Banfield J.F."/>
        </authorList>
    </citation>
    <scope>NUCLEOTIDE SEQUENCE [LARGE SCALE GENOMIC DNA]</scope>
</reference>
<proteinExistence type="predicted"/>
<dbReference type="EMBL" id="AMFJ01034382">
    <property type="protein sequence ID" value="EKD29506.1"/>
    <property type="molecule type" value="Genomic_DNA"/>
</dbReference>
<feature type="non-terminal residue" evidence="1">
    <location>
        <position position="21"/>
    </location>
</feature>
<dbReference type="AlphaFoldDB" id="K1XX27"/>
<gene>
    <name evidence="1" type="ORF">ACD_78C00382G0004</name>
</gene>